<evidence type="ECO:0000256" key="10">
    <source>
        <dbReference type="ARBA" id="ARBA00023128"/>
    </source>
</evidence>
<keyword evidence="4 12" id="KW-0812">Transmembrane</keyword>
<evidence type="ECO:0000256" key="7">
    <source>
        <dbReference type="ARBA" id="ARBA00022792"/>
    </source>
</evidence>
<evidence type="ECO:0000256" key="1">
    <source>
        <dbReference type="ARBA" id="ARBA00004448"/>
    </source>
</evidence>
<accession>A0AAW2ZJ07</accession>
<evidence type="ECO:0000256" key="5">
    <source>
        <dbReference type="ARBA" id="ARBA00022723"/>
    </source>
</evidence>
<dbReference type="GO" id="GO:0005743">
    <property type="term" value="C:mitochondrial inner membrane"/>
    <property type="evidence" value="ECO:0007669"/>
    <property type="project" value="UniProtKB-SubCell"/>
</dbReference>
<evidence type="ECO:0000313" key="14">
    <source>
        <dbReference type="EMBL" id="KAL0489791.1"/>
    </source>
</evidence>
<dbReference type="PANTHER" id="PTHR24089">
    <property type="entry name" value="SOLUTE CARRIER FAMILY 25"/>
    <property type="match status" value="1"/>
</dbReference>
<dbReference type="InterPro" id="IPR023395">
    <property type="entry name" value="MCP_dom_sf"/>
</dbReference>
<evidence type="ECO:0000256" key="13">
    <source>
        <dbReference type="RuleBase" id="RU000488"/>
    </source>
</evidence>
<reference evidence="14 15" key="1">
    <citation type="submission" date="2024-03" db="EMBL/GenBank/DDBJ databases">
        <title>The Acrasis kona genome and developmental transcriptomes reveal deep origins of eukaryotic multicellular pathways.</title>
        <authorList>
            <person name="Sheikh S."/>
            <person name="Fu C.-J."/>
            <person name="Brown M.W."/>
            <person name="Baldauf S.L."/>
        </authorList>
    </citation>
    <scope>NUCLEOTIDE SEQUENCE [LARGE SCALE GENOMIC DNA]</scope>
    <source>
        <strain evidence="14 15">ATCC MYA-3509</strain>
    </source>
</reference>
<dbReference type="AlphaFoldDB" id="A0AAW2ZJ07"/>
<evidence type="ECO:0000256" key="11">
    <source>
        <dbReference type="ARBA" id="ARBA00023136"/>
    </source>
</evidence>
<dbReference type="GO" id="GO:0046872">
    <property type="term" value="F:metal ion binding"/>
    <property type="evidence" value="ECO:0007669"/>
    <property type="project" value="UniProtKB-KW"/>
</dbReference>
<keyword evidence="5" id="KW-0479">Metal-binding</keyword>
<keyword evidence="15" id="KW-1185">Reference proteome</keyword>
<feature type="repeat" description="Solcar" evidence="12">
    <location>
        <begin position="232"/>
        <end position="321"/>
    </location>
</feature>
<dbReference type="FunFam" id="1.50.40.10:FF:000016">
    <property type="entry name" value="Solute carrier family 25 member 23"/>
    <property type="match status" value="1"/>
</dbReference>
<evidence type="ECO:0000256" key="8">
    <source>
        <dbReference type="ARBA" id="ARBA00022837"/>
    </source>
</evidence>
<dbReference type="GO" id="GO:0055085">
    <property type="term" value="P:transmembrane transport"/>
    <property type="evidence" value="ECO:0007669"/>
    <property type="project" value="InterPro"/>
</dbReference>
<dbReference type="PROSITE" id="PS50920">
    <property type="entry name" value="SOLCAR"/>
    <property type="match status" value="3"/>
</dbReference>
<keyword evidence="8" id="KW-0106">Calcium</keyword>
<protein>
    <submittedName>
        <fullName evidence="14">Mitochondrial substrate carrier family protein B</fullName>
    </submittedName>
</protein>
<keyword evidence="3 13" id="KW-0813">Transport</keyword>
<dbReference type="Gene3D" id="1.50.40.10">
    <property type="entry name" value="Mitochondrial carrier domain"/>
    <property type="match status" value="1"/>
</dbReference>
<feature type="repeat" description="Solcar" evidence="12">
    <location>
        <begin position="25"/>
        <end position="126"/>
    </location>
</feature>
<evidence type="ECO:0000256" key="9">
    <source>
        <dbReference type="ARBA" id="ARBA00022989"/>
    </source>
</evidence>
<evidence type="ECO:0000256" key="6">
    <source>
        <dbReference type="ARBA" id="ARBA00022737"/>
    </source>
</evidence>
<evidence type="ECO:0000256" key="2">
    <source>
        <dbReference type="ARBA" id="ARBA00006375"/>
    </source>
</evidence>
<comment type="caution">
    <text evidence="14">The sequence shown here is derived from an EMBL/GenBank/DDBJ whole genome shotgun (WGS) entry which is preliminary data.</text>
</comment>
<proteinExistence type="inferred from homology"/>
<sequence length="331" mass="36734">MSTPPSPVDIKDWRKYVTELITSKDSPAKFMLAGGVSGAVSRTCAAPFERLKILFQVQDVSSHMTSNLNTDAAQQGKKYKSIISGLMQIGKDEGYRGYFKGNGTNIVRVVPYTAAQFLSYEKYKQYISTYSSDGSLSVPQRLLCGGLAGMTSVIVSYPLDVVRCRLSAQQDRIVYKGIGDALVVIFKQEGISGLYRGLVPTLYGIAPYVALNFTLYERLKFYAMQYQKSEDLGIVMKLGLGAVSGTVAQTITYPFDVVRRRMQMLGYGGQKVAYTSMTEGFKHVYKKYGFFGFYKGLVPNYLKVIPVVSINFIVYEYMKKFLGLSGGGKEV</sequence>
<keyword evidence="9" id="KW-1133">Transmembrane helix</keyword>
<dbReference type="InterPro" id="IPR002067">
    <property type="entry name" value="MCP"/>
</dbReference>
<dbReference type="PRINTS" id="PR00926">
    <property type="entry name" value="MITOCARRIER"/>
</dbReference>
<dbReference type="InterPro" id="IPR018108">
    <property type="entry name" value="MCP_transmembrane"/>
</dbReference>
<dbReference type="Proteomes" id="UP001431209">
    <property type="component" value="Unassembled WGS sequence"/>
</dbReference>
<keyword evidence="11 12" id="KW-0472">Membrane</keyword>
<dbReference type="EMBL" id="JAOPGA020001603">
    <property type="protein sequence ID" value="KAL0489791.1"/>
    <property type="molecule type" value="Genomic_DNA"/>
</dbReference>
<name>A0AAW2ZJ07_9EUKA</name>
<evidence type="ECO:0000256" key="4">
    <source>
        <dbReference type="ARBA" id="ARBA00022692"/>
    </source>
</evidence>
<feature type="repeat" description="Solcar" evidence="12">
    <location>
        <begin position="136"/>
        <end position="222"/>
    </location>
</feature>
<gene>
    <name evidence="14" type="ORF">AKO1_009262</name>
</gene>
<organism evidence="14 15">
    <name type="scientific">Acrasis kona</name>
    <dbReference type="NCBI Taxonomy" id="1008807"/>
    <lineage>
        <taxon>Eukaryota</taxon>
        <taxon>Discoba</taxon>
        <taxon>Heterolobosea</taxon>
        <taxon>Tetramitia</taxon>
        <taxon>Eutetramitia</taxon>
        <taxon>Acrasidae</taxon>
        <taxon>Acrasis</taxon>
    </lineage>
</organism>
<keyword evidence="6" id="KW-0677">Repeat</keyword>
<dbReference type="Pfam" id="PF00153">
    <property type="entry name" value="Mito_carr"/>
    <property type="match status" value="3"/>
</dbReference>
<comment type="similarity">
    <text evidence="2 13">Belongs to the mitochondrial carrier (TC 2.A.29) family.</text>
</comment>
<evidence type="ECO:0000313" key="15">
    <source>
        <dbReference type="Proteomes" id="UP001431209"/>
    </source>
</evidence>
<evidence type="ECO:0000256" key="3">
    <source>
        <dbReference type="ARBA" id="ARBA00022448"/>
    </source>
</evidence>
<keyword evidence="10" id="KW-0496">Mitochondrion</keyword>
<dbReference type="SUPFAM" id="SSF103506">
    <property type="entry name" value="Mitochondrial carrier"/>
    <property type="match status" value="1"/>
</dbReference>
<comment type="subcellular location">
    <subcellularLocation>
        <location evidence="1">Mitochondrion inner membrane</location>
        <topology evidence="1">Multi-pass membrane protein</topology>
    </subcellularLocation>
</comment>
<evidence type="ECO:0000256" key="12">
    <source>
        <dbReference type="PROSITE-ProRule" id="PRU00282"/>
    </source>
</evidence>
<keyword evidence="7" id="KW-0999">Mitochondrion inner membrane</keyword>